<dbReference type="Proteomes" id="UP000599578">
    <property type="component" value="Unassembled WGS sequence"/>
</dbReference>
<proteinExistence type="predicted"/>
<dbReference type="EMBL" id="BMLT01000002">
    <property type="protein sequence ID" value="GGO77993.1"/>
    <property type="molecule type" value="Genomic_DNA"/>
</dbReference>
<dbReference type="AlphaFoldDB" id="A0A917Z8E3"/>
<evidence type="ECO:0000313" key="1">
    <source>
        <dbReference type="EMBL" id="GGO77993.1"/>
    </source>
</evidence>
<dbReference type="RefSeq" id="WP_188858735.1">
    <property type="nucleotide sequence ID" value="NZ_BMLT01000002.1"/>
</dbReference>
<name>A0A917Z8E3_9GAMM</name>
<gene>
    <name evidence="1" type="ORF">GCM10011348_08820</name>
</gene>
<organism evidence="1 2">
    <name type="scientific">Marinobacterium nitratireducens</name>
    <dbReference type="NCBI Taxonomy" id="518897"/>
    <lineage>
        <taxon>Bacteria</taxon>
        <taxon>Pseudomonadati</taxon>
        <taxon>Pseudomonadota</taxon>
        <taxon>Gammaproteobacteria</taxon>
        <taxon>Oceanospirillales</taxon>
        <taxon>Oceanospirillaceae</taxon>
        <taxon>Marinobacterium</taxon>
    </lineage>
</organism>
<dbReference type="Pfam" id="PF06258">
    <property type="entry name" value="Mito_fiss_Elm1"/>
    <property type="match status" value="1"/>
</dbReference>
<evidence type="ECO:0000313" key="2">
    <source>
        <dbReference type="Proteomes" id="UP000599578"/>
    </source>
</evidence>
<keyword evidence="2" id="KW-1185">Reference proteome</keyword>
<reference evidence="1 2" key="1">
    <citation type="journal article" date="2014" name="Int. J. Syst. Evol. Microbiol.">
        <title>Complete genome sequence of Corynebacterium casei LMG S-19264T (=DSM 44701T), isolated from a smear-ripened cheese.</title>
        <authorList>
            <consortium name="US DOE Joint Genome Institute (JGI-PGF)"/>
            <person name="Walter F."/>
            <person name="Albersmeier A."/>
            <person name="Kalinowski J."/>
            <person name="Ruckert C."/>
        </authorList>
    </citation>
    <scope>NUCLEOTIDE SEQUENCE [LARGE SCALE GENOMIC DNA]</scope>
    <source>
        <strain evidence="1 2">CGMCC 1.7286</strain>
    </source>
</reference>
<dbReference type="InterPro" id="IPR009367">
    <property type="entry name" value="Elm1-like"/>
</dbReference>
<comment type="caution">
    <text evidence="1">The sequence shown here is derived from an EMBL/GenBank/DDBJ whole genome shotgun (WGS) entry which is preliminary data.</text>
</comment>
<accession>A0A917Z8E3</accession>
<sequence>MTDICIISDGKPGHLNQSRGLAEALQRQRPGVEVIEIPPLGRGAALGTWLSGRAPSGLAVPDGAKPSLLIGAGHATHATLLALKRAWRLPAVVLMKPSLPLRCFDLCLIPEHDRPPVRDNVVRTRGALNRMRPGRKQPGQGVILIGGPSRHSGWDEASLFAQLDKVLGDTGMRWRMTSSRRTPEATERRLAGLPNVDFVPAGETGPDWLPTQLTTAETCWVTGDSVSMVYEALSAGCAVGILSVPQNRENRLQQGVRQLAQRGLVLPFDSWRGGALPLPASQFDEAGRCAELLLARGWLD</sequence>
<protein>
    <submittedName>
        <fullName evidence="1">Nucleoside-diphosphate sugar epimerase</fullName>
    </submittedName>
</protein>